<dbReference type="EMBL" id="CACRXK020028366">
    <property type="protein sequence ID" value="CAB4041464.1"/>
    <property type="molecule type" value="Genomic_DNA"/>
</dbReference>
<dbReference type="PANTHER" id="PTHR10353">
    <property type="entry name" value="GLYCOSYL HYDROLASE"/>
    <property type="match status" value="1"/>
</dbReference>
<protein>
    <submittedName>
        <fullName evidence="5">Lactase-phlorizin hydrolase</fullName>
    </submittedName>
</protein>
<keyword evidence="3" id="KW-0326">Glycosidase</keyword>
<dbReference type="InterPro" id="IPR017853">
    <property type="entry name" value="GH"/>
</dbReference>
<organism evidence="5 6">
    <name type="scientific">Paramuricea clavata</name>
    <name type="common">Red gorgonian</name>
    <name type="synonym">Violescent sea-whip</name>
    <dbReference type="NCBI Taxonomy" id="317549"/>
    <lineage>
        <taxon>Eukaryota</taxon>
        <taxon>Metazoa</taxon>
        <taxon>Cnidaria</taxon>
        <taxon>Anthozoa</taxon>
        <taxon>Octocorallia</taxon>
        <taxon>Malacalcyonacea</taxon>
        <taxon>Plexauridae</taxon>
        <taxon>Paramuricea</taxon>
    </lineage>
</organism>
<proteinExistence type="inferred from homology"/>
<dbReference type="Gene3D" id="3.20.20.80">
    <property type="entry name" value="Glycosidases"/>
    <property type="match status" value="1"/>
</dbReference>
<dbReference type="PANTHER" id="PTHR10353:SF36">
    <property type="entry name" value="LP05116P"/>
    <property type="match status" value="1"/>
</dbReference>
<evidence type="ECO:0000313" key="5">
    <source>
        <dbReference type="EMBL" id="CAB4041464.1"/>
    </source>
</evidence>
<evidence type="ECO:0000256" key="4">
    <source>
        <dbReference type="RuleBase" id="RU003690"/>
    </source>
</evidence>
<dbReference type="Pfam" id="PF00232">
    <property type="entry name" value="Glyco_hydro_1"/>
    <property type="match status" value="1"/>
</dbReference>
<evidence type="ECO:0000256" key="2">
    <source>
        <dbReference type="ARBA" id="ARBA00022801"/>
    </source>
</evidence>
<feature type="non-terminal residue" evidence="5">
    <location>
        <position position="1"/>
    </location>
</feature>
<dbReference type="Proteomes" id="UP001152795">
    <property type="component" value="Unassembled WGS sequence"/>
</dbReference>
<evidence type="ECO:0000256" key="3">
    <source>
        <dbReference type="ARBA" id="ARBA00023295"/>
    </source>
</evidence>
<dbReference type="SUPFAM" id="SSF51445">
    <property type="entry name" value="(Trans)glycosidases"/>
    <property type="match status" value="1"/>
</dbReference>
<sequence length="203" mass="22796">MALRHTLILALALCSNYMSVSQAELFRGEFSKDFIWGCASSAYQIEGAWNADGKGVNIWDTFSHTPGKVWGNHNGDVACDSYHKYKQDVKLLKSLGIYRTWSQVISVCKPRRVNNLCMPARLTRNLSVQAQAGKQSLHVFTPSKMYVDLPGFISPSVITVIDNKRIIVYNEMMNKVQNSLITKELLSKMYVDLPGFISPSVIT</sequence>
<keyword evidence="6" id="KW-1185">Reference proteome</keyword>
<dbReference type="InterPro" id="IPR001360">
    <property type="entry name" value="Glyco_hydro_1"/>
</dbReference>
<accession>A0A6S7KF86</accession>
<name>A0A6S7KF86_PARCT</name>
<dbReference type="AlphaFoldDB" id="A0A6S7KF86"/>
<dbReference type="OrthoDB" id="65569at2759"/>
<keyword evidence="2 5" id="KW-0378">Hydrolase</keyword>
<gene>
    <name evidence="5" type="ORF">PACLA_8A004326</name>
</gene>
<reference evidence="5" key="1">
    <citation type="submission" date="2020-04" db="EMBL/GenBank/DDBJ databases">
        <authorList>
            <person name="Alioto T."/>
            <person name="Alioto T."/>
            <person name="Gomez Garrido J."/>
        </authorList>
    </citation>
    <scope>NUCLEOTIDE SEQUENCE</scope>
    <source>
        <strain evidence="5">A484AB</strain>
    </source>
</reference>
<dbReference type="InterPro" id="IPR033132">
    <property type="entry name" value="GH_1_N_CS"/>
</dbReference>
<evidence type="ECO:0000313" key="6">
    <source>
        <dbReference type="Proteomes" id="UP001152795"/>
    </source>
</evidence>
<dbReference type="GO" id="GO:0005975">
    <property type="term" value="P:carbohydrate metabolic process"/>
    <property type="evidence" value="ECO:0007669"/>
    <property type="project" value="InterPro"/>
</dbReference>
<dbReference type="PROSITE" id="PS00653">
    <property type="entry name" value="GLYCOSYL_HYDROL_F1_2"/>
    <property type="match status" value="1"/>
</dbReference>
<comment type="similarity">
    <text evidence="1 4">Belongs to the glycosyl hydrolase 1 family.</text>
</comment>
<dbReference type="GO" id="GO:0008422">
    <property type="term" value="F:beta-glucosidase activity"/>
    <property type="evidence" value="ECO:0007669"/>
    <property type="project" value="TreeGrafter"/>
</dbReference>
<comment type="caution">
    <text evidence="5">The sequence shown here is derived from an EMBL/GenBank/DDBJ whole genome shotgun (WGS) entry which is preliminary data.</text>
</comment>
<evidence type="ECO:0000256" key="1">
    <source>
        <dbReference type="ARBA" id="ARBA00010838"/>
    </source>
</evidence>